<evidence type="ECO:0000256" key="4">
    <source>
        <dbReference type="ARBA" id="ARBA00022989"/>
    </source>
</evidence>
<dbReference type="InterPro" id="IPR000620">
    <property type="entry name" value="EamA_dom"/>
</dbReference>
<evidence type="ECO:0000313" key="9">
    <source>
        <dbReference type="Proteomes" id="UP001202180"/>
    </source>
</evidence>
<sequence>MESKTIKGVSLAIGAAILWGVSGTVGQFLFEHRHINVEWLITTRMLLSGALLLSFSGLVEKANLLSIWKHKKDALQLGVFSLAGMLAVQYTYFAAINYSNAATATVLQYSGPILIAVYLAIKTRRMPTRSEVGAILLAIFGTVLLVTRGDMMSLSISGLALLFGLGSAVTLAIYTLQPARLLARYSSSLVIGWGMFFGGLVFSLVRAPWQVSGTWDTQTYLGMGFIVVFGTLVAFYAYMSAVKLIGGQRASLLASAEPLSAALIAVMWLGLSFTGPEWLGSFCIISTIFLLSKQSGSPDSHPG</sequence>
<comment type="subcellular location">
    <subcellularLocation>
        <location evidence="1">Cell membrane</location>
        <topology evidence="1">Multi-pass membrane protein</topology>
    </subcellularLocation>
</comment>
<evidence type="ECO:0000256" key="1">
    <source>
        <dbReference type="ARBA" id="ARBA00004651"/>
    </source>
</evidence>
<organism evidence="8 9">
    <name type="scientific">Spirosoma liriopis</name>
    <dbReference type="NCBI Taxonomy" id="2937440"/>
    <lineage>
        <taxon>Bacteria</taxon>
        <taxon>Pseudomonadati</taxon>
        <taxon>Bacteroidota</taxon>
        <taxon>Cytophagia</taxon>
        <taxon>Cytophagales</taxon>
        <taxon>Cytophagaceae</taxon>
        <taxon>Spirosoma</taxon>
    </lineage>
</organism>
<dbReference type="InterPro" id="IPR037185">
    <property type="entry name" value="EmrE-like"/>
</dbReference>
<dbReference type="PANTHER" id="PTHR32322">
    <property type="entry name" value="INNER MEMBRANE TRANSPORTER"/>
    <property type="match status" value="1"/>
</dbReference>
<dbReference type="EMBL" id="JALPRF010000009">
    <property type="protein sequence ID" value="MCK8495604.1"/>
    <property type="molecule type" value="Genomic_DNA"/>
</dbReference>
<feature type="transmembrane region" description="Helical" evidence="6">
    <location>
        <begin position="74"/>
        <end position="95"/>
    </location>
</feature>
<gene>
    <name evidence="8" type="ORF">M0L20_27305</name>
</gene>
<comment type="caution">
    <text evidence="8">The sequence shown here is derived from an EMBL/GenBank/DDBJ whole genome shotgun (WGS) entry which is preliminary data.</text>
</comment>
<evidence type="ECO:0000259" key="7">
    <source>
        <dbReference type="Pfam" id="PF00892"/>
    </source>
</evidence>
<name>A0ABT0HTT0_9BACT</name>
<evidence type="ECO:0000256" key="5">
    <source>
        <dbReference type="ARBA" id="ARBA00023136"/>
    </source>
</evidence>
<dbReference type="PANTHER" id="PTHR32322:SF18">
    <property type="entry name" value="S-ADENOSYLMETHIONINE_S-ADENOSYLHOMOCYSTEINE TRANSPORTER"/>
    <property type="match status" value="1"/>
</dbReference>
<dbReference type="SUPFAM" id="SSF103481">
    <property type="entry name" value="Multidrug resistance efflux transporter EmrE"/>
    <property type="match status" value="2"/>
</dbReference>
<feature type="transmembrane region" description="Helical" evidence="6">
    <location>
        <begin position="155"/>
        <end position="176"/>
    </location>
</feature>
<keyword evidence="4 6" id="KW-1133">Transmembrane helix</keyword>
<keyword evidence="3 6" id="KW-0812">Transmembrane</keyword>
<feature type="transmembrane region" description="Helical" evidence="6">
    <location>
        <begin position="101"/>
        <end position="120"/>
    </location>
</feature>
<reference evidence="8 9" key="1">
    <citation type="submission" date="2022-04" db="EMBL/GenBank/DDBJ databases">
        <title>Spirosoma sp. strain RP8 genome sequencing and assembly.</title>
        <authorList>
            <person name="Jung Y."/>
        </authorList>
    </citation>
    <scope>NUCLEOTIDE SEQUENCE [LARGE SCALE GENOMIC DNA]</scope>
    <source>
        <strain evidence="8 9">RP8</strain>
    </source>
</reference>
<keyword evidence="9" id="KW-1185">Reference proteome</keyword>
<keyword evidence="2" id="KW-1003">Cell membrane</keyword>
<dbReference type="RefSeq" id="WP_232563702.1">
    <property type="nucleotide sequence ID" value="NZ_JALPRF010000009.1"/>
</dbReference>
<feature type="domain" description="EamA" evidence="7">
    <location>
        <begin position="7"/>
        <end position="146"/>
    </location>
</feature>
<keyword evidence="5 6" id="KW-0472">Membrane</keyword>
<accession>A0ABT0HTT0</accession>
<evidence type="ECO:0000256" key="3">
    <source>
        <dbReference type="ARBA" id="ARBA00022692"/>
    </source>
</evidence>
<evidence type="ECO:0000256" key="6">
    <source>
        <dbReference type="SAM" id="Phobius"/>
    </source>
</evidence>
<feature type="transmembrane region" description="Helical" evidence="6">
    <location>
        <begin position="39"/>
        <end position="62"/>
    </location>
</feature>
<feature type="transmembrane region" description="Helical" evidence="6">
    <location>
        <begin position="219"/>
        <end position="238"/>
    </location>
</feature>
<feature type="domain" description="EamA" evidence="7">
    <location>
        <begin position="160"/>
        <end position="292"/>
    </location>
</feature>
<feature type="transmembrane region" description="Helical" evidence="6">
    <location>
        <begin position="188"/>
        <end position="207"/>
    </location>
</feature>
<evidence type="ECO:0000256" key="2">
    <source>
        <dbReference type="ARBA" id="ARBA00022475"/>
    </source>
</evidence>
<feature type="transmembrane region" description="Helical" evidence="6">
    <location>
        <begin position="132"/>
        <end position="149"/>
    </location>
</feature>
<evidence type="ECO:0000313" key="8">
    <source>
        <dbReference type="EMBL" id="MCK8495604.1"/>
    </source>
</evidence>
<protein>
    <submittedName>
        <fullName evidence="8">EamA family transporter</fullName>
    </submittedName>
</protein>
<dbReference type="InterPro" id="IPR050638">
    <property type="entry name" value="AA-Vitamin_Transporters"/>
</dbReference>
<proteinExistence type="predicted"/>
<dbReference type="Pfam" id="PF00892">
    <property type="entry name" value="EamA"/>
    <property type="match status" value="2"/>
</dbReference>
<dbReference type="Proteomes" id="UP001202180">
    <property type="component" value="Unassembled WGS sequence"/>
</dbReference>
<feature type="transmembrane region" description="Helical" evidence="6">
    <location>
        <begin position="250"/>
        <end position="269"/>
    </location>
</feature>